<proteinExistence type="predicted"/>
<evidence type="ECO:0000313" key="1">
    <source>
        <dbReference type="EMBL" id="KAJ0094931.1"/>
    </source>
</evidence>
<accession>A0ACC1B7L2</accession>
<sequence>MILAVFKTQLTDTIIQSSDCCLWEGVECSNTTGRVIEIALICSGNPTSRFWHLVSSFFFFLPTTKSTSFKRQFYNRFC</sequence>
<evidence type="ECO:0000313" key="2">
    <source>
        <dbReference type="Proteomes" id="UP001164250"/>
    </source>
</evidence>
<keyword evidence="2" id="KW-1185">Reference proteome</keyword>
<dbReference type="Proteomes" id="UP001164250">
    <property type="component" value="Chromosome 6"/>
</dbReference>
<dbReference type="EMBL" id="CM047902">
    <property type="protein sequence ID" value="KAJ0094931.1"/>
    <property type="molecule type" value="Genomic_DNA"/>
</dbReference>
<organism evidence="1 2">
    <name type="scientific">Pistacia atlantica</name>
    <dbReference type="NCBI Taxonomy" id="434234"/>
    <lineage>
        <taxon>Eukaryota</taxon>
        <taxon>Viridiplantae</taxon>
        <taxon>Streptophyta</taxon>
        <taxon>Embryophyta</taxon>
        <taxon>Tracheophyta</taxon>
        <taxon>Spermatophyta</taxon>
        <taxon>Magnoliopsida</taxon>
        <taxon>eudicotyledons</taxon>
        <taxon>Gunneridae</taxon>
        <taxon>Pentapetalae</taxon>
        <taxon>rosids</taxon>
        <taxon>malvids</taxon>
        <taxon>Sapindales</taxon>
        <taxon>Anacardiaceae</taxon>
        <taxon>Pistacia</taxon>
    </lineage>
</organism>
<reference evidence="2" key="1">
    <citation type="journal article" date="2023" name="G3 (Bethesda)">
        <title>Genome assembly and association tests identify interacting loci associated with vigor, precocity, and sex in interspecific pistachio rootstocks.</title>
        <authorList>
            <person name="Palmer W."/>
            <person name="Jacygrad E."/>
            <person name="Sagayaradj S."/>
            <person name="Cavanaugh K."/>
            <person name="Han R."/>
            <person name="Bertier L."/>
            <person name="Beede B."/>
            <person name="Kafkas S."/>
            <person name="Golino D."/>
            <person name="Preece J."/>
            <person name="Michelmore R."/>
        </authorList>
    </citation>
    <scope>NUCLEOTIDE SEQUENCE [LARGE SCALE GENOMIC DNA]</scope>
</reference>
<comment type="caution">
    <text evidence="1">The sequence shown here is derived from an EMBL/GenBank/DDBJ whole genome shotgun (WGS) entry which is preliminary data.</text>
</comment>
<protein>
    <submittedName>
        <fullName evidence="1">Uncharacterized protein</fullName>
    </submittedName>
</protein>
<name>A0ACC1B7L2_9ROSI</name>
<gene>
    <name evidence="1" type="ORF">Patl1_17123</name>
</gene>